<dbReference type="Gene3D" id="3.40.50.300">
    <property type="entry name" value="P-loop containing nucleotide triphosphate hydrolases"/>
    <property type="match status" value="1"/>
</dbReference>
<keyword evidence="3" id="KW-0808">Transferase</keyword>
<dbReference type="RefSeq" id="WP_013033535.1">
    <property type="nucleotide sequence ID" value="NC_013960.1"/>
</dbReference>
<dbReference type="Pfam" id="PF13469">
    <property type="entry name" value="Sulfotransfer_3"/>
    <property type="match status" value="1"/>
</dbReference>
<evidence type="ECO:0000259" key="2">
    <source>
        <dbReference type="Pfam" id="PF00535"/>
    </source>
</evidence>
<dbReference type="AlphaFoldDB" id="D5BWL8"/>
<name>D5BWL8_NITHN</name>
<dbReference type="eggNOG" id="COG3206">
    <property type="taxonomic scope" value="Bacteria"/>
</dbReference>
<keyword evidence="4" id="KW-1185">Reference proteome</keyword>
<feature type="coiled-coil region" evidence="1">
    <location>
        <begin position="309"/>
        <end position="385"/>
    </location>
</feature>
<dbReference type="eggNOG" id="COG2227">
    <property type="taxonomic scope" value="Bacteria"/>
</dbReference>
<dbReference type="SUPFAM" id="SSF53335">
    <property type="entry name" value="S-adenosyl-L-methionine-dependent methyltransferases"/>
    <property type="match status" value="1"/>
</dbReference>
<evidence type="ECO:0000256" key="1">
    <source>
        <dbReference type="SAM" id="Coils"/>
    </source>
</evidence>
<evidence type="ECO:0000313" key="4">
    <source>
        <dbReference type="Proteomes" id="UP000001844"/>
    </source>
</evidence>
<evidence type="ECO:0000313" key="3">
    <source>
        <dbReference type="EMBL" id="ADE15675.1"/>
    </source>
</evidence>
<dbReference type="CDD" id="cd02440">
    <property type="entry name" value="AdoMet_MTases"/>
    <property type="match status" value="1"/>
</dbReference>
<dbReference type="HOGENOM" id="CLU_292842_0_0_6"/>
<gene>
    <name evidence="3" type="ordered locus">Nhal_2598</name>
</gene>
<dbReference type="CDD" id="cd06433">
    <property type="entry name" value="GT_2_WfgS_like"/>
    <property type="match status" value="1"/>
</dbReference>
<dbReference type="EMBL" id="CP001798">
    <property type="protein sequence ID" value="ADE15675.1"/>
    <property type="molecule type" value="Genomic_DNA"/>
</dbReference>
<organism evidence="3 4">
    <name type="scientific">Nitrosococcus halophilus (strain Nc4)</name>
    <dbReference type="NCBI Taxonomy" id="472759"/>
    <lineage>
        <taxon>Bacteria</taxon>
        <taxon>Pseudomonadati</taxon>
        <taxon>Pseudomonadota</taxon>
        <taxon>Gammaproteobacteria</taxon>
        <taxon>Chromatiales</taxon>
        <taxon>Chromatiaceae</taxon>
        <taxon>Nitrosococcus</taxon>
    </lineage>
</organism>
<dbReference type="SUPFAM" id="SSF53448">
    <property type="entry name" value="Nucleotide-diphospho-sugar transferases"/>
    <property type="match status" value="1"/>
</dbReference>
<keyword evidence="1" id="KW-0175">Coiled coil</keyword>
<accession>D5BWL8</accession>
<dbReference type="Pfam" id="PF13489">
    <property type="entry name" value="Methyltransf_23"/>
    <property type="match status" value="1"/>
</dbReference>
<dbReference type="eggNOG" id="COG1215">
    <property type="taxonomic scope" value="Bacteria"/>
</dbReference>
<dbReference type="STRING" id="472759.Nhal_2598"/>
<dbReference type="Pfam" id="PF00535">
    <property type="entry name" value="Glycos_transf_2"/>
    <property type="match status" value="1"/>
</dbReference>
<feature type="domain" description="Glycosyltransferase 2-like" evidence="2">
    <location>
        <begin position="426"/>
        <end position="585"/>
    </location>
</feature>
<proteinExistence type="predicted"/>
<dbReference type="InterPro" id="IPR029044">
    <property type="entry name" value="Nucleotide-diphossugar_trans"/>
</dbReference>
<protein>
    <submittedName>
        <fullName evidence="3">Glycosyl transferase family 2</fullName>
    </submittedName>
</protein>
<dbReference type="PANTHER" id="PTHR43685:SF11">
    <property type="entry name" value="GLYCOSYLTRANSFERASE TAGX-RELATED"/>
    <property type="match status" value="1"/>
</dbReference>
<sequence length="1043" mass="118248">MMTDNSSVVFLLGVPRSGTTLLSWLLNQHQSVYCPPEPWLLLGLEALGQAPADHVADPPLLSAAITEFLGGRRLEALKQAALSIYQQALKETGKSVFVDKTPRYYHVLDFVKNFLPEGKIIFLLRNPLDVAASFKTSWSVNLPKIISDQADTPFLFDYVLGFNYLLAFETEHPVLRVYYENLVANPETEMARIFDYLSLPSQSSGKDLDIQDTSYARSSFGDKKILSTRYIHTQSVEAYKTVFVKEEAALLLDALGKESFSRLGYATQYANACTEFDITPSNEMFSQLFEVAERYVQQRKKRCYSPWSRGVLEQQIECLRQQVEAAKKESADLDEQLASVQTRNSTLDKQLNSAQAQNKILNEQLVLLETQKEELNQQLYRLQNINLRGRLRAYFGYIKKRFKQTIQQGLWRMAQGPAVPPLPKITVVTPVLNGAEFIEATLRSVLVQSYPALEFIVVDGGSTDDTLSIIGSIQNDSILPNKITQVISEPDEGMYDAIAKGFSQATGEILTYLNADDLLEGGALVAIGEYFARHPEVAVIYHEDTVLVSGWKYPNVRQPKGITTGDLLNKHILFQDGVFFRRSAYQSVGGLRRDLTLAGDYDLWLRLSAQFKFIRRPGHVSCFRVRQGQLSENMERYYQEVDRSRNDFLANASHFQKLRWQLQSKYRSLRKYLAACVKKDRLFFPIDFGNMPPPLVTLTGTEYGQALSPIDGKPAERLLFSTPDTRFGDNAINHIYLDTRHAIAIIHPPVQPSELDRLYQQNYSAPPVAIKNPVDTSPYRQFNGKPLWERILLHLPVEKFAFFLPNVWSNNTLSELTSVLRAARVELDSSLRVLDAGCFEGHLLDDITAEKPWRAYGLEPNAQAVEVARGKGHCVWQGHAENAVEIIPAPYQFDVIFMGQSIEHVDDPVRVLRRLRLLLAPGGVVVVSTPNLDSRQVDWFGPTWAHWHPPYHRYIFSRKGLFALASQVGLQPVCFKTFSHCYWTAISLMQNFLGLGGSVSHAVNFDRSLCMQAQRINFWQQLFWNYLGKGDYCFFAMKDGEGD</sequence>
<dbReference type="InterPro" id="IPR029063">
    <property type="entry name" value="SAM-dependent_MTases_sf"/>
</dbReference>
<dbReference type="Gene3D" id="3.40.50.150">
    <property type="entry name" value="Vaccinia Virus protein VP39"/>
    <property type="match status" value="1"/>
</dbReference>
<dbReference type="InterPro" id="IPR001173">
    <property type="entry name" value="Glyco_trans_2-like"/>
</dbReference>
<dbReference type="Proteomes" id="UP000001844">
    <property type="component" value="Chromosome"/>
</dbReference>
<dbReference type="InterPro" id="IPR027417">
    <property type="entry name" value="P-loop_NTPase"/>
</dbReference>
<reference evidence="4" key="1">
    <citation type="submission" date="2010-04" db="EMBL/GenBank/DDBJ databases">
        <title>Complete genome sequence of Nitrosococcus halophilus Nc4, a salt-adapted, aerobic obligate ammonia-oxidizing sulfur purple bacterium.</title>
        <authorList>
            <consortium name="US DOE Joint Genome Institute"/>
            <person name="Campbell M.A."/>
            <person name="Malfatti S.A."/>
            <person name="Chain P.S.G."/>
            <person name="Heidelberg J.F."/>
            <person name="Ward B.B."/>
            <person name="Klotz M.G."/>
        </authorList>
    </citation>
    <scope>NUCLEOTIDE SEQUENCE [LARGE SCALE GENOMIC DNA]</scope>
    <source>
        <strain evidence="4">Nc4</strain>
    </source>
</reference>
<dbReference type="KEGG" id="nhl:Nhal_2598"/>
<dbReference type="CAZy" id="GT2">
    <property type="family name" value="Glycosyltransferase Family 2"/>
</dbReference>
<dbReference type="eggNOG" id="COG3551">
    <property type="taxonomic scope" value="Bacteria"/>
</dbReference>
<dbReference type="SUPFAM" id="SSF52540">
    <property type="entry name" value="P-loop containing nucleoside triphosphate hydrolases"/>
    <property type="match status" value="1"/>
</dbReference>
<dbReference type="Gene3D" id="3.90.550.10">
    <property type="entry name" value="Spore Coat Polysaccharide Biosynthesis Protein SpsA, Chain A"/>
    <property type="match status" value="1"/>
</dbReference>
<dbReference type="PANTHER" id="PTHR43685">
    <property type="entry name" value="GLYCOSYLTRANSFERASE"/>
    <property type="match status" value="1"/>
</dbReference>
<dbReference type="GO" id="GO:0016740">
    <property type="term" value="F:transferase activity"/>
    <property type="evidence" value="ECO:0007669"/>
    <property type="project" value="UniProtKB-KW"/>
</dbReference>
<dbReference type="InterPro" id="IPR050834">
    <property type="entry name" value="Glycosyltransf_2"/>
</dbReference>